<keyword evidence="2" id="KW-1185">Reference proteome</keyword>
<accession>A0ABW5GI63</accession>
<comment type="caution">
    <text evidence="1">The sequence shown here is derived from an EMBL/GenBank/DDBJ whole genome shotgun (WGS) entry which is preliminary data.</text>
</comment>
<dbReference type="Proteomes" id="UP001597419">
    <property type="component" value="Unassembled WGS sequence"/>
</dbReference>
<name>A0ABW5GI63_9PSEU</name>
<organism evidence="1 2">
    <name type="scientific">Amycolatopsis samaneae</name>
    <dbReference type="NCBI Taxonomy" id="664691"/>
    <lineage>
        <taxon>Bacteria</taxon>
        <taxon>Bacillati</taxon>
        <taxon>Actinomycetota</taxon>
        <taxon>Actinomycetes</taxon>
        <taxon>Pseudonocardiales</taxon>
        <taxon>Pseudonocardiaceae</taxon>
        <taxon>Amycolatopsis</taxon>
    </lineage>
</organism>
<protein>
    <submittedName>
        <fullName evidence="1">Uncharacterized protein</fullName>
    </submittedName>
</protein>
<evidence type="ECO:0000313" key="1">
    <source>
        <dbReference type="EMBL" id="MFD2460537.1"/>
    </source>
</evidence>
<evidence type="ECO:0000313" key="2">
    <source>
        <dbReference type="Proteomes" id="UP001597419"/>
    </source>
</evidence>
<proteinExistence type="predicted"/>
<sequence>MTTIVVPASMQPGSIEWRSVVERLAAFERRSVDEVAGRIQHLLTDVTRLRAADDLVIRGSIPLAAGVGLVSAAHKMLRAIATTALRPRAHIAGNFSRLGDQIVERARLGHTEEGSYVLPVLVPLTEETSEGPAHFWTEEGEVTRVAPEPPERRVTRTLAQALTAVETRIVQPARDPRPSDMHDLIAAGVSREFVLAVREVLDDPSVTTFEARFGWASGLTSPAAVPDTVPVPATATDLLTRTARLLSTAKRDSRGTFTGPIVEVRHLPNDPYGEVALQTIRRGRQVEIRVRLTEQQLDPAHEWMRTARTIVVEGPILRTPGRPLRVDQPESIYPLDESYLSPAKGLAE</sequence>
<dbReference type="RefSeq" id="WP_345393644.1">
    <property type="nucleotide sequence ID" value="NZ_BAABHG010000006.1"/>
</dbReference>
<gene>
    <name evidence="1" type="ORF">ACFSYJ_18155</name>
</gene>
<reference evidence="2" key="1">
    <citation type="journal article" date="2019" name="Int. J. Syst. Evol. Microbiol.">
        <title>The Global Catalogue of Microorganisms (GCM) 10K type strain sequencing project: providing services to taxonomists for standard genome sequencing and annotation.</title>
        <authorList>
            <consortium name="The Broad Institute Genomics Platform"/>
            <consortium name="The Broad Institute Genome Sequencing Center for Infectious Disease"/>
            <person name="Wu L."/>
            <person name="Ma J."/>
        </authorList>
    </citation>
    <scope>NUCLEOTIDE SEQUENCE [LARGE SCALE GENOMIC DNA]</scope>
    <source>
        <strain evidence="2">CGMCC 4.7643</strain>
    </source>
</reference>
<dbReference type="EMBL" id="JBHUKU010000009">
    <property type="protein sequence ID" value="MFD2460537.1"/>
    <property type="molecule type" value="Genomic_DNA"/>
</dbReference>